<protein>
    <submittedName>
        <fullName evidence="2">LAQU0S04e00474g1_1</fullName>
    </submittedName>
</protein>
<dbReference type="AlphaFoldDB" id="A0A0P1KP61"/>
<keyword evidence="1" id="KW-0472">Membrane</keyword>
<sequence>MSARFTAPGAGAPAKKPSRFEQFKQTPAFPVLVNLGLFVAGIAFIQSPLMDMMAPQL</sequence>
<evidence type="ECO:0000313" key="2">
    <source>
        <dbReference type="EMBL" id="CUS21773.1"/>
    </source>
</evidence>
<gene>
    <name evidence="2" type="ORF">LAQU0_S04e00474g</name>
</gene>
<evidence type="ECO:0000256" key="1">
    <source>
        <dbReference type="SAM" id="Phobius"/>
    </source>
</evidence>
<dbReference type="GO" id="GO:0030150">
    <property type="term" value="P:protein import into mitochondrial matrix"/>
    <property type="evidence" value="ECO:0007669"/>
    <property type="project" value="InterPro"/>
</dbReference>
<keyword evidence="1" id="KW-1133">Transmembrane helix</keyword>
<keyword evidence="3" id="KW-1185">Reference proteome</keyword>
<dbReference type="EMBL" id="LN890563">
    <property type="protein sequence ID" value="CUS21773.1"/>
    <property type="molecule type" value="Genomic_DNA"/>
</dbReference>
<dbReference type="OrthoDB" id="3991365at2759"/>
<organism evidence="2 3">
    <name type="scientific">Lachancea quebecensis</name>
    <dbReference type="NCBI Taxonomy" id="1654605"/>
    <lineage>
        <taxon>Eukaryota</taxon>
        <taxon>Fungi</taxon>
        <taxon>Dikarya</taxon>
        <taxon>Ascomycota</taxon>
        <taxon>Saccharomycotina</taxon>
        <taxon>Saccharomycetes</taxon>
        <taxon>Saccharomycetales</taxon>
        <taxon>Saccharomycetaceae</taxon>
        <taxon>Lachancea</taxon>
    </lineage>
</organism>
<evidence type="ECO:0000313" key="3">
    <source>
        <dbReference type="Proteomes" id="UP000236544"/>
    </source>
</evidence>
<dbReference type="InterPro" id="IPR020266">
    <property type="entry name" value="Tom6"/>
</dbReference>
<keyword evidence="1" id="KW-0812">Transmembrane</keyword>
<dbReference type="Proteomes" id="UP000236544">
    <property type="component" value="Unassembled WGS sequence"/>
</dbReference>
<accession>A0A0P1KP61</accession>
<feature type="transmembrane region" description="Helical" evidence="1">
    <location>
        <begin position="27"/>
        <end position="45"/>
    </location>
</feature>
<reference evidence="3" key="1">
    <citation type="submission" date="2015-10" db="EMBL/GenBank/DDBJ databases">
        <authorList>
            <person name="Devillers H."/>
        </authorList>
    </citation>
    <scope>NUCLEOTIDE SEQUENCE [LARGE SCALE GENOMIC DNA]</scope>
</reference>
<dbReference type="Pfam" id="PF17112">
    <property type="entry name" value="Tom6"/>
    <property type="match status" value="1"/>
</dbReference>
<dbReference type="GO" id="GO:0005742">
    <property type="term" value="C:mitochondrial outer membrane translocase complex"/>
    <property type="evidence" value="ECO:0007669"/>
    <property type="project" value="InterPro"/>
</dbReference>
<proteinExistence type="predicted"/>
<name>A0A0P1KP61_9SACH</name>